<evidence type="ECO:0000313" key="4">
    <source>
        <dbReference type="Proteomes" id="UP000006443"/>
    </source>
</evidence>
<keyword evidence="4" id="KW-1185">Reference proteome</keyword>
<dbReference type="EMBL" id="ACJM01000007">
    <property type="protein sequence ID" value="EEG77538.1"/>
    <property type="molecule type" value="Genomic_DNA"/>
</dbReference>
<organism evidence="3 4">
    <name type="scientific">Dethiobacter alkaliphilus AHT 1</name>
    <dbReference type="NCBI Taxonomy" id="555088"/>
    <lineage>
        <taxon>Bacteria</taxon>
        <taxon>Bacillati</taxon>
        <taxon>Bacillota</taxon>
        <taxon>Dethiobacteria</taxon>
        <taxon>Dethiobacterales</taxon>
        <taxon>Dethiobacteraceae</taxon>
        <taxon>Dethiobacter</taxon>
    </lineage>
</organism>
<dbReference type="STRING" id="555088.DealDRAFT_1661"/>
<reference evidence="3 4" key="1">
    <citation type="submission" date="2009-02" db="EMBL/GenBank/DDBJ databases">
        <title>Sequencing of the draft genome and assembly of Dethiobacter alkaliphilus AHT 1.</title>
        <authorList>
            <consortium name="US DOE Joint Genome Institute (JGI-PGF)"/>
            <person name="Lucas S."/>
            <person name="Copeland A."/>
            <person name="Lapidus A."/>
            <person name="Glavina del Rio T."/>
            <person name="Dalin E."/>
            <person name="Tice H."/>
            <person name="Bruce D."/>
            <person name="Goodwin L."/>
            <person name="Pitluck S."/>
            <person name="Larimer F."/>
            <person name="Land M.L."/>
            <person name="Hauser L."/>
            <person name="Muyzer G."/>
        </authorList>
    </citation>
    <scope>NUCLEOTIDE SEQUENCE [LARGE SCALE GENOMIC DNA]</scope>
    <source>
        <strain evidence="3 4">AHT 1</strain>
    </source>
</reference>
<evidence type="ECO:0000313" key="3">
    <source>
        <dbReference type="EMBL" id="EEG77538.1"/>
    </source>
</evidence>
<accession>C0GGU7</accession>
<dbReference type="InterPro" id="IPR036165">
    <property type="entry name" value="YefM-like_sf"/>
</dbReference>
<protein>
    <recommendedName>
        <fullName evidence="2">Antitoxin</fullName>
    </recommendedName>
</protein>
<comment type="function">
    <text evidence="2">Antitoxin component of a type II toxin-antitoxin (TA) system.</text>
</comment>
<evidence type="ECO:0000256" key="1">
    <source>
        <dbReference type="ARBA" id="ARBA00009981"/>
    </source>
</evidence>
<dbReference type="AlphaFoldDB" id="C0GGU7"/>
<evidence type="ECO:0000256" key="2">
    <source>
        <dbReference type="RuleBase" id="RU362080"/>
    </source>
</evidence>
<dbReference type="Pfam" id="PF02604">
    <property type="entry name" value="PhdYeFM_antitox"/>
    <property type="match status" value="1"/>
</dbReference>
<dbReference type="SUPFAM" id="SSF143120">
    <property type="entry name" value="YefM-like"/>
    <property type="match status" value="1"/>
</dbReference>
<dbReference type="InterPro" id="IPR006442">
    <property type="entry name" value="Antitoxin_Phd/YefM"/>
</dbReference>
<comment type="caution">
    <text evidence="3">The sequence shown here is derived from an EMBL/GenBank/DDBJ whole genome shotgun (WGS) entry which is preliminary data.</text>
</comment>
<name>C0GGU7_DETAL</name>
<comment type="similarity">
    <text evidence="1 2">Belongs to the phD/YefM antitoxin family.</text>
</comment>
<gene>
    <name evidence="3" type="ORF">DealDRAFT_1661</name>
</gene>
<dbReference type="Proteomes" id="UP000006443">
    <property type="component" value="Unassembled WGS sequence"/>
</dbReference>
<dbReference type="RefSeq" id="WP_008516546.1">
    <property type="nucleotide sequence ID" value="NZ_ACJM01000007.1"/>
</dbReference>
<sequence length="88" mass="9822">MGKIRIKNLSEVQRRLDSLLDDLQDGPVFIAKNKRVKAVLMDMTDYYDLLGELEDLAELLHTLGGCGCGCEDDEMNELLDKAFSEAGD</sequence>
<proteinExistence type="inferred from homology"/>